<evidence type="ECO:0000256" key="1">
    <source>
        <dbReference type="SAM" id="Phobius"/>
    </source>
</evidence>
<keyword evidence="5" id="KW-1185">Reference proteome</keyword>
<evidence type="ECO:0000313" key="4">
    <source>
        <dbReference type="EMBL" id="EPQ01594.1"/>
    </source>
</evidence>
<dbReference type="InterPro" id="IPR038050">
    <property type="entry name" value="Neuro_actylchol_rec"/>
</dbReference>
<proteinExistence type="predicted"/>
<keyword evidence="1" id="KW-1133">Transmembrane helix</keyword>
<feature type="transmembrane region" description="Helical" evidence="1">
    <location>
        <begin position="156"/>
        <end position="178"/>
    </location>
</feature>
<dbReference type="EMBL" id="KE161075">
    <property type="protein sequence ID" value="EPQ01594.1"/>
    <property type="molecule type" value="Genomic_DNA"/>
</dbReference>
<dbReference type="SUPFAM" id="SSF90112">
    <property type="entry name" value="Neurotransmitter-gated ion-channel transmembrane pore"/>
    <property type="match status" value="1"/>
</dbReference>
<evidence type="ECO:0000313" key="5">
    <source>
        <dbReference type="Proteomes" id="UP000052978"/>
    </source>
</evidence>
<dbReference type="FunFam" id="1.20.58.390:FF:000017">
    <property type="entry name" value="Neuronal acetylcholine receptor subunit alpha-3"/>
    <property type="match status" value="1"/>
</dbReference>
<dbReference type="InterPro" id="IPR036719">
    <property type="entry name" value="Neuro-gated_channel_TM_sf"/>
</dbReference>
<dbReference type="InterPro" id="IPR006029">
    <property type="entry name" value="Neurotrans-gated_channel_TM"/>
</dbReference>
<keyword evidence="1" id="KW-0812">Transmembrane</keyword>
<organism evidence="4 5">
    <name type="scientific">Myotis brandtii</name>
    <name type="common">Brandt's bat</name>
    <dbReference type="NCBI Taxonomy" id="109478"/>
    <lineage>
        <taxon>Eukaryota</taxon>
        <taxon>Metazoa</taxon>
        <taxon>Chordata</taxon>
        <taxon>Craniata</taxon>
        <taxon>Vertebrata</taxon>
        <taxon>Euteleostomi</taxon>
        <taxon>Mammalia</taxon>
        <taxon>Eutheria</taxon>
        <taxon>Laurasiatheria</taxon>
        <taxon>Chiroptera</taxon>
        <taxon>Yangochiroptera</taxon>
        <taxon>Vespertilionidae</taxon>
        <taxon>Myotis</taxon>
    </lineage>
</organism>
<dbReference type="Proteomes" id="UP000052978">
    <property type="component" value="Unassembled WGS sequence"/>
</dbReference>
<name>S7MBT2_MYOBR</name>
<evidence type="ECO:0000259" key="3">
    <source>
        <dbReference type="Pfam" id="PF02932"/>
    </source>
</evidence>
<gene>
    <name evidence="4" type="ORF">D623_10030542</name>
</gene>
<protein>
    <submittedName>
        <fullName evidence="4">Neuronal acetylcholine receptor subunit alpha-6</fullName>
    </submittedName>
</protein>
<dbReference type="AlphaFoldDB" id="S7MBT2"/>
<feature type="domain" description="Neurotransmitter-gated ion-channel transmembrane" evidence="3">
    <location>
        <begin position="1"/>
        <end position="173"/>
    </location>
</feature>
<dbReference type="GO" id="GO:0016020">
    <property type="term" value="C:membrane"/>
    <property type="evidence" value="ECO:0007669"/>
    <property type="project" value="InterPro"/>
</dbReference>
<feature type="signal peptide" evidence="2">
    <location>
        <begin position="1"/>
        <end position="26"/>
    </location>
</feature>
<dbReference type="Gene3D" id="1.20.58.390">
    <property type="entry name" value="Neurotransmitter-gated ion-channel transmembrane domain"/>
    <property type="match status" value="2"/>
</dbReference>
<sequence length="184" mass="21268">MIFVTLSIAVTVFVLNIHYRTPTTHTMPNWVKMVFLQLLPQILMMKRPLDKTRTISSDKNPKSISGRPTKVKFDSRREPKLLKECCHCHKSHQLATSKRRLSHQPLQWMTGNTEHSPEVEDVINSVQFIAENMKNQNETKEVEDDWKYVAMVVDRVFLWIFIIVCVFGTAGLFLQPLLGNTGKS</sequence>
<keyword evidence="1" id="KW-0472">Membrane</keyword>
<dbReference type="eggNOG" id="KOG3645">
    <property type="taxonomic scope" value="Eukaryota"/>
</dbReference>
<reference evidence="4 5" key="1">
    <citation type="journal article" date="2013" name="Nat. Commun.">
        <title>Genome analysis reveals insights into physiology and longevity of the Brandt's bat Myotis brandtii.</title>
        <authorList>
            <person name="Seim I."/>
            <person name="Fang X."/>
            <person name="Xiong Z."/>
            <person name="Lobanov A.V."/>
            <person name="Huang Z."/>
            <person name="Ma S."/>
            <person name="Feng Y."/>
            <person name="Turanov A.A."/>
            <person name="Zhu Y."/>
            <person name="Lenz T.L."/>
            <person name="Gerashchenko M.V."/>
            <person name="Fan D."/>
            <person name="Hee Yim S."/>
            <person name="Yao X."/>
            <person name="Jordan D."/>
            <person name="Xiong Y."/>
            <person name="Ma Y."/>
            <person name="Lyapunov A.N."/>
            <person name="Chen G."/>
            <person name="Kulakova O.I."/>
            <person name="Sun Y."/>
            <person name="Lee S.G."/>
            <person name="Bronson R.T."/>
            <person name="Moskalev A.A."/>
            <person name="Sunyaev S.R."/>
            <person name="Zhang G."/>
            <person name="Krogh A."/>
            <person name="Wang J."/>
            <person name="Gladyshev V.N."/>
        </authorList>
    </citation>
    <scope>NUCLEOTIDE SEQUENCE [LARGE SCALE GENOMIC DNA]</scope>
</reference>
<dbReference type="Pfam" id="PF02932">
    <property type="entry name" value="Neur_chan_memb"/>
    <property type="match status" value="1"/>
</dbReference>
<evidence type="ECO:0000256" key="2">
    <source>
        <dbReference type="SAM" id="SignalP"/>
    </source>
</evidence>
<keyword evidence="4" id="KW-0675">Receptor</keyword>
<dbReference type="GO" id="GO:0006811">
    <property type="term" value="P:monoatomic ion transport"/>
    <property type="evidence" value="ECO:0007669"/>
    <property type="project" value="InterPro"/>
</dbReference>
<feature type="chain" id="PRO_5004542999" evidence="2">
    <location>
        <begin position="27"/>
        <end position="184"/>
    </location>
</feature>
<accession>S7MBT2</accession>
<keyword evidence="2" id="KW-0732">Signal</keyword>